<evidence type="ECO:0000313" key="2">
    <source>
        <dbReference type="Proteomes" id="UP000005396"/>
    </source>
</evidence>
<dbReference type="AlphaFoldDB" id="A8RPF9"/>
<protein>
    <submittedName>
        <fullName evidence="1">Uncharacterized protein</fullName>
    </submittedName>
</protein>
<evidence type="ECO:0000313" key="1">
    <source>
        <dbReference type="EMBL" id="EDP17386.1"/>
    </source>
</evidence>
<reference evidence="1 2" key="1">
    <citation type="submission" date="2007-08" db="EMBL/GenBank/DDBJ databases">
        <authorList>
            <person name="Fulton L."/>
            <person name="Clifton S."/>
            <person name="Fulton B."/>
            <person name="Xu J."/>
            <person name="Minx P."/>
            <person name="Pepin K.H."/>
            <person name="Johnson M."/>
            <person name="Thiruvilangam P."/>
            <person name="Bhonagiri V."/>
            <person name="Nash W.E."/>
            <person name="Mardis E.R."/>
            <person name="Wilson R.K."/>
        </authorList>
    </citation>
    <scope>NUCLEOTIDE SEQUENCE [LARGE SCALE GENOMIC DNA]</scope>
    <source>
        <strain evidence="2">ATCC BAA-613 / DSM 15670 / CCUG 46953 / JCM 12243 / WAL 16351</strain>
    </source>
</reference>
<name>A8RPF9_ENTBW</name>
<dbReference type="Proteomes" id="UP000005396">
    <property type="component" value="Unassembled WGS sequence"/>
</dbReference>
<reference evidence="1 2" key="2">
    <citation type="submission" date="2007-09" db="EMBL/GenBank/DDBJ databases">
        <title>Draft genome sequence of Clostridium bolteae (ATCC BAA-613).</title>
        <authorList>
            <person name="Sudarsanam P."/>
            <person name="Ley R."/>
            <person name="Guruge J."/>
            <person name="Turnbaugh P.J."/>
            <person name="Mahowald M."/>
            <person name="Liep D."/>
            <person name="Gordon J."/>
        </authorList>
    </citation>
    <scope>NUCLEOTIDE SEQUENCE [LARGE SCALE GENOMIC DNA]</scope>
    <source>
        <strain evidence="2">ATCC BAA-613 / DSM 15670 / CCUG 46953 / JCM 12243 / WAL 16351</strain>
    </source>
</reference>
<organism evidence="1 2">
    <name type="scientific">Enterocloster bolteae (strain ATCC BAA-613 / DSM 15670 / CCUG 46953 / JCM 12243 / WAL 16351)</name>
    <name type="common">Clostridium bolteae</name>
    <dbReference type="NCBI Taxonomy" id="411902"/>
    <lineage>
        <taxon>Bacteria</taxon>
        <taxon>Bacillati</taxon>
        <taxon>Bacillota</taxon>
        <taxon>Clostridia</taxon>
        <taxon>Lachnospirales</taxon>
        <taxon>Lachnospiraceae</taxon>
        <taxon>Enterocloster</taxon>
    </lineage>
</organism>
<dbReference type="HOGENOM" id="CLU_2394526_0_0_9"/>
<accession>A8RPF9</accession>
<sequence>MRGLRRDTAGAVGTEAAAYALETEAAFDGLSFHTVVGCFHGETCYVTFQWFVCAFTGCAAVTMIHDGYLLLKYMVCVGLNIIKWIKIIHFRGK</sequence>
<gene>
    <name evidence="1" type="ORF">CLOBOL_02458</name>
</gene>
<dbReference type="EMBL" id="ABCC02000023">
    <property type="protein sequence ID" value="EDP17386.1"/>
    <property type="molecule type" value="Genomic_DNA"/>
</dbReference>
<comment type="caution">
    <text evidence="1">The sequence shown here is derived from an EMBL/GenBank/DDBJ whole genome shotgun (WGS) entry which is preliminary data.</text>
</comment>
<proteinExistence type="predicted"/>
<dbReference type="PaxDb" id="411902-CLOBOL_02458"/>